<dbReference type="SUPFAM" id="SSF57667">
    <property type="entry name" value="beta-beta-alpha zinc fingers"/>
    <property type="match status" value="1"/>
</dbReference>
<evidence type="ECO:0000313" key="10">
    <source>
        <dbReference type="Proteomes" id="UP000792457"/>
    </source>
</evidence>
<evidence type="ECO:0000256" key="5">
    <source>
        <dbReference type="ARBA" id="ARBA00023242"/>
    </source>
</evidence>
<protein>
    <recommendedName>
        <fullName evidence="8">C2H2-type domain-containing protein</fullName>
    </recommendedName>
</protein>
<feature type="region of interest" description="Disordered" evidence="7">
    <location>
        <begin position="63"/>
        <end position="95"/>
    </location>
</feature>
<keyword evidence="5" id="KW-0539">Nucleus</keyword>
<evidence type="ECO:0000256" key="2">
    <source>
        <dbReference type="ARBA" id="ARBA00022833"/>
    </source>
</evidence>
<feature type="compositionally biased region" description="Basic residues" evidence="7">
    <location>
        <begin position="146"/>
        <end position="160"/>
    </location>
</feature>
<dbReference type="Pfam" id="PF00096">
    <property type="entry name" value="zf-C2H2"/>
    <property type="match status" value="2"/>
</dbReference>
<evidence type="ECO:0000259" key="8">
    <source>
        <dbReference type="PROSITE" id="PS50157"/>
    </source>
</evidence>
<feature type="domain" description="C2H2-type" evidence="8">
    <location>
        <begin position="128"/>
        <end position="158"/>
    </location>
</feature>
<keyword evidence="10" id="KW-1185">Reference proteome</keyword>
<dbReference type="GO" id="GO:0008270">
    <property type="term" value="F:zinc ion binding"/>
    <property type="evidence" value="ECO:0007669"/>
    <property type="project" value="UniProtKB-KW"/>
</dbReference>
<feature type="region of interest" description="Disordered" evidence="7">
    <location>
        <begin position="146"/>
        <end position="168"/>
    </location>
</feature>
<feature type="compositionally biased region" description="Low complexity" evidence="7">
    <location>
        <begin position="82"/>
        <end position="95"/>
    </location>
</feature>
<evidence type="ECO:0000256" key="6">
    <source>
        <dbReference type="PROSITE-ProRule" id="PRU00042"/>
    </source>
</evidence>
<dbReference type="PROSITE" id="PS00028">
    <property type="entry name" value="ZINC_FINGER_C2H2_1"/>
    <property type="match status" value="1"/>
</dbReference>
<dbReference type="EMBL" id="KZ308732">
    <property type="protein sequence ID" value="KAG8233646.1"/>
    <property type="molecule type" value="Genomic_DNA"/>
</dbReference>
<dbReference type="InterPro" id="IPR036236">
    <property type="entry name" value="Znf_C2H2_sf"/>
</dbReference>
<keyword evidence="4" id="KW-0804">Transcription</keyword>
<dbReference type="AlphaFoldDB" id="A0A8K0P4Q1"/>
<keyword evidence="3" id="KW-0805">Transcription regulation</keyword>
<evidence type="ECO:0000256" key="7">
    <source>
        <dbReference type="SAM" id="MobiDB-lite"/>
    </source>
</evidence>
<sequence length="180" mass="20089">MKEKLKEQWSPFPYPRTALAPSSTLVPYSAAPSSPKWGPPPPRPHGKQMRRRVVVALLPPDEEAEEAPAAPLGPLFPHHPSRALPSTSSSFPSPTSKSYACPRCDRRYSVSYTLERHLRYECGVAKQFACPVCLRRFSRRDVLRAHQRKAGHHQHHRHHLVPSPTSAASRAVEEAASALI</sequence>
<evidence type="ECO:0000313" key="9">
    <source>
        <dbReference type="EMBL" id="KAG8233646.1"/>
    </source>
</evidence>
<dbReference type="OrthoDB" id="10004641at2759"/>
<keyword evidence="1" id="KW-0479">Metal-binding</keyword>
<keyword evidence="6" id="KW-0863">Zinc-finger</keyword>
<evidence type="ECO:0000256" key="4">
    <source>
        <dbReference type="ARBA" id="ARBA00023163"/>
    </source>
</evidence>
<dbReference type="InterPro" id="IPR013087">
    <property type="entry name" value="Znf_C2H2_type"/>
</dbReference>
<dbReference type="Gene3D" id="3.30.160.60">
    <property type="entry name" value="Classic Zinc Finger"/>
    <property type="match status" value="1"/>
</dbReference>
<reference evidence="9" key="1">
    <citation type="submission" date="2013-04" db="EMBL/GenBank/DDBJ databases">
        <authorList>
            <person name="Qu J."/>
            <person name="Murali S.C."/>
            <person name="Bandaranaike D."/>
            <person name="Bellair M."/>
            <person name="Blankenburg K."/>
            <person name="Chao H."/>
            <person name="Dinh H."/>
            <person name="Doddapaneni H."/>
            <person name="Downs B."/>
            <person name="Dugan-Rocha S."/>
            <person name="Elkadiri S."/>
            <person name="Gnanaolivu R.D."/>
            <person name="Hernandez B."/>
            <person name="Javaid M."/>
            <person name="Jayaseelan J.C."/>
            <person name="Lee S."/>
            <person name="Li M."/>
            <person name="Ming W."/>
            <person name="Munidasa M."/>
            <person name="Muniz J."/>
            <person name="Nguyen L."/>
            <person name="Ongeri F."/>
            <person name="Osuji N."/>
            <person name="Pu L.-L."/>
            <person name="Puazo M."/>
            <person name="Qu C."/>
            <person name="Quiroz J."/>
            <person name="Raj R."/>
            <person name="Weissenberger G."/>
            <person name="Xin Y."/>
            <person name="Zou X."/>
            <person name="Han Y."/>
            <person name="Richards S."/>
            <person name="Worley K."/>
            <person name="Muzny D."/>
            <person name="Gibbs R."/>
        </authorList>
    </citation>
    <scope>NUCLEOTIDE SEQUENCE</scope>
    <source>
        <strain evidence="9">Sampled in the wild</strain>
    </source>
</reference>
<feature type="domain" description="C2H2-type" evidence="8">
    <location>
        <begin position="99"/>
        <end position="126"/>
    </location>
</feature>
<dbReference type="SMART" id="SM00355">
    <property type="entry name" value="ZnF_C2H2"/>
    <property type="match status" value="2"/>
</dbReference>
<evidence type="ECO:0000256" key="1">
    <source>
        <dbReference type="ARBA" id="ARBA00022723"/>
    </source>
</evidence>
<accession>A0A8K0P4Q1</accession>
<evidence type="ECO:0000256" key="3">
    <source>
        <dbReference type="ARBA" id="ARBA00023015"/>
    </source>
</evidence>
<name>A0A8K0P4Q1_LADFU</name>
<proteinExistence type="predicted"/>
<reference evidence="9" key="2">
    <citation type="submission" date="2017-10" db="EMBL/GenBank/DDBJ databases">
        <title>Ladona fulva Genome sequencing and assembly.</title>
        <authorList>
            <person name="Murali S."/>
            <person name="Richards S."/>
            <person name="Bandaranaike D."/>
            <person name="Bellair M."/>
            <person name="Blankenburg K."/>
            <person name="Chao H."/>
            <person name="Dinh H."/>
            <person name="Doddapaneni H."/>
            <person name="Dugan-Rocha S."/>
            <person name="Elkadiri S."/>
            <person name="Gnanaolivu R."/>
            <person name="Hernandez B."/>
            <person name="Skinner E."/>
            <person name="Javaid M."/>
            <person name="Lee S."/>
            <person name="Li M."/>
            <person name="Ming W."/>
            <person name="Munidasa M."/>
            <person name="Muniz J."/>
            <person name="Nguyen L."/>
            <person name="Hughes D."/>
            <person name="Osuji N."/>
            <person name="Pu L.-L."/>
            <person name="Puazo M."/>
            <person name="Qu C."/>
            <person name="Quiroz J."/>
            <person name="Raj R."/>
            <person name="Weissenberger G."/>
            <person name="Xin Y."/>
            <person name="Zou X."/>
            <person name="Han Y."/>
            <person name="Worley K."/>
            <person name="Muzny D."/>
            <person name="Gibbs R."/>
        </authorList>
    </citation>
    <scope>NUCLEOTIDE SEQUENCE</scope>
    <source>
        <strain evidence="9">Sampled in the wild</strain>
    </source>
</reference>
<feature type="region of interest" description="Disordered" evidence="7">
    <location>
        <begin position="25"/>
        <end position="48"/>
    </location>
</feature>
<dbReference type="Proteomes" id="UP000792457">
    <property type="component" value="Unassembled WGS sequence"/>
</dbReference>
<keyword evidence="2" id="KW-0862">Zinc</keyword>
<dbReference type="PANTHER" id="PTHR47660">
    <property type="entry name" value="TRANSCRIPTION FACTOR WITH C2H2 AND ZN(2)-CYS(6) DNA BINDING DOMAIN (EUROFUNG)-RELATED-RELATED"/>
    <property type="match status" value="1"/>
</dbReference>
<comment type="caution">
    <text evidence="9">The sequence shown here is derived from an EMBL/GenBank/DDBJ whole genome shotgun (WGS) entry which is preliminary data.</text>
</comment>
<organism evidence="9 10">
    <name type="scientific">Ladona fulva</name>
    <name type="common">Scarce chaser dragonfly</name>
    <name type="synonym">Libellula fulva</name>
    <dbReference type="NCBI Taxonomy" id="123851"/>
    <lineage>
        <taxon>Eukaryota</taxon>
        <taxon>Metazoa</taxon>
        <taxon>Ecdysozoa</taxon>
        <taxon>Arthropoda</taxon>
        <taxon>Hexapoda</taxon>
        <taxon>Insecta</taxon>
        <taxon>Pterygota</taxon>
        <taxon>Palaeoptera</taxon>
        <taxon>Odonata</taxon>
        <taxon>Epiprocta</taxon>
        <taxon>Anisoptera</taxon>
        <taxon>Libelluloidea</taxon>
        <taxon>Libellulidae</taxon>
        <taxon>Ladona</taxon>
    </lineage>
</organism>
<gene>
    <name evidence="9" type="ORF">J437_LFUL013607</name>
</gene>
<feature type="region of interest" description="Disordered" evidence="7">
    <location>
        <begin position="1"/>
        <end position="20"/>
    </location>
</feature>
<dbReference type="PROSITE" id="PS50157">
    <property type="entry name" value="ZINC_FINGER_C2H2_2"/>
    <property type="match status" value="2"/>
</dbReference>